<dbReference type="EMBL" id="UGQT01000001">
    <property type="protein sequence ID" value="STZ58522.1"/>
    <property type="molecule type" value="Genomic_DNA"/>
</dbReference>
<dbReference type="AlphaFoldDB" id="A0A378TCG3"/>
<dbReference type="RefSeq" id="WP_115278319.1">
    <property type="nucleotide sequence ID" value="NZ_AP022600.1"/>
</dbReference>
<evidence type="ECO:0000313" key="2">
    <source>
        <dbReference type="Proteomes" id="UP000254978"/>
    </source>
</evidence>
<accession>A0A378TCG3</accession>
<reference evidence="1 2" key="1">
    <citation type="submission" date="2018-06" db="EMBL/GenBank/DDBJ databases">
        <authorList>
            <consortium name="Pathogen Informatics"/>
            <person name="Doyle S."/>
        </authorList>
    </citation>
    <scope>NUCLEOTIDE SEQUENCE [LARGE SCALE GENOMIC DNA]</scope>
    <source>
        <strain evidence="1 2">NCTC10821</strain>
    </source>
</reference>
<dbReference type="Proteomes" id="UP000254978">
    <property type="component" value="Unassembled WGS sequence"/>
</dbReference>
<gene>
    <name evidence="1" type="ORF">NCTC10821_02035</name>
</gene>
<evidence type="ECO:0000313" key="1">
    <source>
        <dbReference type="EMBL" id="STZ58522.1"/>
    </source>
</evidence>
<proteinExistence type="predicted"/>
<keyword evidence="2" id="KW-1185">Reference proteome</keyword>
<name>A0A378TCG3_9MYCO</name>
<protein>
    <submittedName>
        <fullName evidence="1">Uncharacterized protein</fullName>
    </submittedName>
</protein>
<dbReference type="OrthoDB" id="8746011at2"/>
<organism evidence="1 2">
    <name type="scientific">Mycolicibacterium tokaiense</name>
    <dbReference type="NCBI Taxonomy" id="39695"/>
    <lineage>
        <taxon>Bacteria</taxon>
        <taxon>Bacillati</taxon>
        <taxon>Actinomycetota</taxon>
        <taxon>Actinomycetes</taxon>
        <taxon>Mycobacteriales</taxon>
        <taxon>Mycobacteriaceae</taxon>
        <taxon>Mycolicibacterium</taxon>
    </lineage>
</organism>
<sequence length="239" mass="26632">MSRLIDEVLDAYGGTARWNDVNTIRAHKRFGGAIWDLKQVNGVVEDGDVTVWVQEQRTSLHPFTAADRASAYTPQRVAVTTTGGATVDELDHPRDSFAGHDLHTPWNTLQLAYFTGYAMWTYLTEPLHLTLPGITLTEGAPWVEEGQTWRRLHVDYPPHIATHSPSQVLYVDQQGLIRRRDYQVDIAGGSPAAHYVSDFRCVDGIGVPANRMIYVRDVSGHAVLDQLVVSIELTDIEIG</sequence>